<evidence type="ECO:0000313" key="3">
    <source>
        <dbReference type="Proteomes" id="UP000770015"/>
    </source>
</evidence>
<dbReference type="Proteomes" id="UP000770015">
    <property type="component" value="Unassembled WGS sequence"/>
</dbReference>
<dbReference type="AlphaFoldDB" id="A0A9P8VDX9"/>
<evidence type="ECO:0000256" key="1">
    <source>
        <dbReference type="SAM" id="MobiDB-lite"/>
    </source>
</evidence>
<dbReference type="OrthoDB" id="5106194at2759"/>
<sequence length="967" mass="109467">MFWSPEEIAVFIDMVQQHESRVYSPRRVQWHLMSELLEAQGVRKSTKEIKTLYVTLRDAPNVVFISHRVSAWRGVWSELVSLKKYLTENRLVHPPKDDNDLFHHIPALEDGRKTVDFIAALLSKTDDRSGFRLGASKNAFLSRHLANLLHRDVWERITGRKSFTPIACFDFPETGPPPMSMALRTRSMGKVVTDRVIAVMMHHGRKLYGEEDHGEDTATSTVSLPQLTWPMALELWHGTKSDLMASGVPPDQILSGGMPQILTLWQKHKKSFWDAEHTLTLPPWEFEPGVQAREAHDYRIPTMTRAAHESDDVETHSFTGIPGNAYVWPSNTDKYAALASSMKDFSDMTSQVQGHAFTLPSTISGPAQLAQHQVSTFRLLASIMQRYHREVFDCDSDHTSDEAFWEVLYIGPLSGEWHIQDIRRLKDRFEWVLDYVRKGWVIDSEAMVAKDILREVLASNVLSRNTHPYNTDIAQPALDYLKPDLCPKWIKRLLATSGVLPEVESLIQSRLDHMGIAGFCDKYGLLIAPLWENFGLSQDDEEFIIDRQEATQADINVDEFELEQHGREIGPQPILPSALAPVGDPEKPSSPLKRKAPADLSDPGDAPETEEAPKRRNLRPRASRVNSEASVTSTIATTTPLPGAQVQPSFSASTGTSSLVTPPVPPTASPSGSSRVQVQKQVMAPPEPPMKDTKSFWTMEQDAWLRDVHAQNISVNDQVPLFEERFGFNKNSQSIRDRLKRLGLKTRHKEEHRWTSAEEEFLRSLRPSEIEQHVSMNETCKLFWTKFGHSRSKGAIATKLHVLAGNYPETTQKWWSDEEVAFLRNSTDLQPDHAALADALNAEFGTQRSAEGVKKRLALFTVKVQYPNTPWSPEEDDVIRAYPGISTMKSREVAVALNAEFGTQRNMSNVRSRIIEVAQLRVREVWTKVEEDFALHYDGLQWSPPPHSTKNLARSEKSRVFATNSRN</sequence>
<accession>A0A9P8VDX9</accession>
<proteinExistence type="predicted"/>
<organism evidence="2 3">
    <name type="scientific">Plectosphaerella plurivora</name>
    <dbReference type="NCBI Taxonomy" id="936078"/>
    <lineage>
        <taxon>Eukaryota</taxon>
        <taxon>Fungi</taxon>
        <taxon>Dikarya</taxon>
        <taxon>Ascomycota</taxon>
        <taxon>Pezizomycotina</taxon>
        <taxon>Sordariomycetes</taxon>
        <taxon>Hypocreomycetidae</taxon>
        <taxon>Glomerellales</taxon>
        <taxon>Plectosphaerellaceae</taxon>
        <taxon>Plectosphaerella</taxon>
    </lineage>
</organism>
<reference evidence="2" key="1">
    <citation type="journal article" date="2021" name="Nat. Commun.">
        <title>Genetic determinants of endophytism in the Arabidopsis root mycobiome.</title>
        <authorList>
            <person name="Mesny F."/>
            <person name="Miyauchi S."/>
            <person name="Thiergart T."/>
            <person name="Pickel B."/>
            <person name="Atanasova L."/>
            <person name="Karlsson M."/>
            <person name="Huettel B."/>
            <person name="Barry K.W."/>
            <person name="Haridas S."/>
            <person name="Chen C."/>
            <person name="Bauer D."/>
            <person name="Andreopoulos W."/>
            <person name="Pangilinan J."/>
            <person name="LaButti K."/>
            <person name="Riley R."/>
            <person name="Lipzen A."/>
            <person name="Clum A."/>
            <person name="Drula E."/>
            <person name="Henrissat B."/>
            <person name="Kohler A."/>
            <person name="Grigoriev I.V."/>
            <person name="Martin F.M."/>
            <person name="Hacquard S."/>
        </authorList>
    </citation>
    <scope>NUCLEOTIDE SEQUENCE</scope>
    <source>
        <strain evidence="2">MPI-SDFR-AT-0117</strain>
    </source>
</reference>
<evidence type="ECO:0000313" key="2">
    <source>
        <dbReference type="EMBL" id="KAH6687454.1"/>
    </source>
</evidence>
<feature type="compositionally biased region" description="Polar residues" evidence="1">
    <location>
        <begin position="624"/>
        <end position="652"/>
    </location>
</feature>
<feature type="region of interest" description="Disordered" evidence="1">
    <location>
        <begin position="569"/>
        <end position="676"/>
    </location>
</feature>
<name>A0A9P8VDX9_9PEZI</name>
<feature type="region of interest" description="Disordered" evidence="1">
    <location>
        <begin position="944"/>
        <end position="967"/>
    </location>
</feature>
<protein>
    <submittedName>
        <fullName evidence="2">Uncharacterized protein</fullName>
    </submittedName>
</protein>
<keyword evidence="3" id="KW-1185">Reference proteome</keyword>
<gene>
    <name evidence="2" type="ORF">F5X68DRAFT_240016</name>
</gene>
<dbReference type="EMBL" id="JAGSXJ010000011">
    <property type="protein sequence ID" value="KAH6687454.1"/>
    <property type="molecule type" value="Genomic_DNA"/>
</dbReference>
<comment type="caution">
    <text evidence="2">The sequence shown here is derived from an EMBL/GenBank/DDBJ whole genome shotgun (WGS) entry which is preliminary data.</text>
</comment>